<dbReference type="RefSeq" id="WP_133204342.1">
    <property type="nucleotide sequence ID" value="NZ_SMRU01000012.1"/>
</dbReference>
<comment type="caution">
    <text evidence="2">The sequence shown here is derived from an EMBL/GenBank/DDBJ whole genome shotgun (WGS) entry which is preliminary data.</text>
</comment>
<organism evidence="2 3">
    <name type="scientific">Arthrobacter terricola</name>
    <dbReference type="NCBI Taxonomy" id="2547396"/>
    <lineage>
        <taxon>Bacteria</taxon>
        <taxon>Bacillati</taxon>
        <taxon>Actinomycetota</taxon>
        <taxon>Actinomycetes</taxon>
        <taxon>Micrococcales</taxon>
        <taxon>Micrococcaceae</taxon>
        <taxon>Arthrobacter</taxon>
    </lineage>
</organism>
<protein>
    <submittedName>
        <fullName evidence="2">Uncharacterized protein</fullName>
    </submittedName>
</protein>
<reference evidence="2 3" key="1">
    <citation type="submission" date="2019-03" db="EMBL/GenBank/DDBJ databases">
        <title>Whole genome sequence of Arthrobacter sp JH1-1.</title>
        <authorList>
            <person name="Trinh H.N."/>
        </authorList>
    </citation>
    <scope>NUCLEOTIDE SEQUENCE [LARGE SCALE GENOMIC DNA]</scope>
    <source>
        <strain evidence="2 3">JH1-1</strain>
    </source>
</reference>
<evidence type="ECO:0000256" key="1">
    <source>
        <dbReference type="SAM" id="MobiDB-lite"/>
    </source>
</evidence>
<feature type="region of interest" description="Disordered" evidence="1">
    <location>
        <begin position="1"/>
        <end position="34"/>
    </location>
</feature>
<dbReference type="EMBL" id="SMRU01000012">
    <property type="protein sequence ID" value="TDF95611.1"/>
    <property type="molecule type" value="Genomic_DNA"/>
</dbReference>
<gene>
    <name evidence="2" type="ORF">E1809_11330</name>
</gene>
<proteinExistence type="predicted"/>
<feature type="compositionally biased region" description="Polar residues" evidence="1">
    <location>
        <begin position="25"/>
        <end position="34"/>
    </location>
</feature>
<dbReference type="AlphaFoldDB" id="A0A4R5KJC7"/>
<feature type="compositionally biased region" description="Basic and acidic residues" evidence="1">
    <location>
        <begin position="1"/>
        <end position="24"/>
    </location>
</feature>
<name>A0A4R5KJC7_9MICC</name>
<keyword evidence="3" id="KW-1185">Reference proteome</keyword>
<dbReference type="Proteomes" id="UP000295511">
    <property type="component" value="Unassembled WGS sequence"/>
</dbReference>
<evidence type="ECO:0000313" key="2">
    <source>
        <dbReference type="EMBL" id="TDF95611.1"/>
    </source>
</evidence>
<evidence type="ECO:0000313" key="3">
    <source>
        <dbReference type="Proteomes" id="UP000295511"/>
    </source>
</evidence>
<accession>A0A4R5KJC7</accession>
<feature type="region of interest" description="Disordered" evidence="1">
    <location>
        <begin position="64"/>
        <end position="99"/>
    </location>
</feature>
<sequence length="111" mass="12524">MIFDKDSYWKRRMNGERGQGDKQSKGTLTESAKTSHVALVNGTVQKVSRSVARRKVEARFYKGEHDTTGKRYTAKGVRHKDGSEPFAPAHPSSISNHQRLVMRHKVQASTN</sequence>